<gene>
    <name evidence="3" type="ORF">HDA37_005143</name>
</gene>
<dbReference type="GO" id="GO:0032259">
    <property type="term" value="P:methylation"/>
    <property type="evidence" value="ECO:0007669"/>
    <property type="project" value="UniProtKB-KW"/>
</dbReference>
<evidence type="ECO:0000313" key="3">
    <source>
        <dbReference type="EMBL" id="NYG04858.1"/>
    </source>
</evidence>
<sequence>MSRSEQAPSYRGASAHYLSPSRRDPVKVGSEEPVTRRVIAGALAALHLRPGSPVAVLDVGSGTADGFALLTRPAPDAAPIVAEDRLRYVGLDVDPEMVATARDTVGSPSASFVLGDVRDALPDGAFDLYLSCGVPYSHLTRDELVAALGSVLTAVASRGRRAAVVVDVLGRYSVEWQPRWGVERWDYAMSFFAGGGGAISEPMTFYGRAELDATVDAALAGSGVRLVSRTAVDRSVLVGRHTATGTFHPAVPRFRTLVNDLVRDPSRVDPDDLRFSPATGGAPEEVLSWLRGFAGRWNAALEPYRGAGPLADAAADRLAATLLGLERAAGPGLGLGHSLTMTLVAEPA</sequence>
<dbReference type="GeneID" id="98054802"/>
<evidence type="ECO:0000313" key="4">
    <source>
        <dbReference type="Proteomes" id="UP000549695"/>
    </source>
</evidence>
<dbReference type="SUPFAM" id="SSF53335">
    <property type="entry name" value="S-adenosyl-L-methionine-dependent methyltransferases"/>
    <property type="match status" value="1"/>
</dbReference>
<evidence type="ECO:0000259" key="2">
    <source>
        <dbReference type="Pfam" id="PF13649"/>
    </source>
</evidence>
<evidence type="ECO:0000256" key="1">
    <source>
        <dbReference type="SAM" id="MobiDB-lite"/>
    </source>
</evidence>
<keyword evidence="4" id="KW-1185">Reference proteome</keyword>
<dbReference type="AlphaFoldDB" id="A0A852W715"/>
<dbReference type="CDD" id="cd02440">
    <property type="entry name" value="AdoMet_MTases"/>
    <property type="match status" value="1"/>
</dbReference>
<accession>A0A852W715</accession>
<feature type="compositionally biased region" description="Basic and acidic residues" evidence="1">
    <location>
        <begin position="21"/>
        <end position="31"/>
    </location>
</feature>
<dbReference type="InterPro" id="IPR041698">
    <property type="entry name" value="Methyltransf_25"/>
</dbReference>
<dbReference type="GO" id="GO:0008168">
    <property type="term" value="F:methyltransferase activity"/>
    <property type="evidence" value="ECO:0007669"/>
    <property type="project" value="UniProtKB-KW"/>
</dbReference>
<comment type="caution">
    <text evidence="3">The sequence shown here is derived from an EMBL/GenBank/DDBJ whole genome shotgun (WGS) entry which is preliminary data.</text>
</comment>
<dbReference type="Gene3D" id="3.40.50.150">
    <property type="entry name" value="Vaccinia Virus protein VP39"/>
    <property type="match status" value="1"/>
</dbReference>
<name>A0A852W715_PSEA5</name>
<dbReference type="Proteomes" id="UP000549695">
    <property type="component" value="Unassembled WGS sequence"/>
</dbReference>
<dbReference type="InterPro" id="IPR029063">
    <property type="entry name" value="SAM-dependent_MTases_sf"/>
</dbReference>
<keyword evidence="3" id="KW-0808">Transferase</keyword>
<organism evidence="3 4">
    <name type="scientific">Pseudonocardia alni</name>
    <name type="common">Amycolata alni</name>
    <dbReference type="NCBI Taxonomy" id="33907"/>
    <lineage>
        <taxon>Bacteria</taxon>
        <taxon>Bacillati</taxon>
        <taxon>Actinomycetota</taxon>
        <taxon>Actinomycetes</taxon>
        <taxon>Pseudonocardiales</taxon>
        <taxon>Pseudonocardiaceae</taxon>
        <taxon>Pseudonocardia</taxon>
    </lineage>
</organism>
<dbReference type="Pfam" id="PF13649">
    <property type="entry name" value="Methyltransf_25"/>
    <property type="match status" value="1"/>
</dbReference>
<reference evidence="3 4" key="1">
    <citation type="submission" date="2020-07" db="EMBL/GenBank/DDBJ databases">
        <title>Sequencing the genomes of 1000 actinobacteria strains.</title>
        <authorList>
            <person name="Klenk H.-P."/>
        </authorList>
    </citation>
    <scope>NUCLEOTIDE SEQUENCE [LARGE SCALE GENOMIC DNA]</scope>
    <source>
        <strain evidence="3 4">DSM 44749</strain>
    </source>
</reference>
<feature type="domain" description="Methyltransferase" evidence="2">
    <location>
        <begin position="56"/>
        <end position="158"/>
    </location>
</feature>
<feature type="region of interest" description="Disordered" evidence="1">
    <location>
        <begin position="1"/>
        <end position="31"/>
    </location>
</feature>
<proteinExistence type="predicted"/>
<dbReference type="EMBL" id="JACCCZ010000001">
    <property type="protein sequence ID" value="NYG04858.1"/>
    <property type="molecule type" value="Genomic_DNA"/>
</dbReference>
<protein>
    <submittedName>
        <fullName evidence="3">SAM-dependent methyltransferase</fullName>
    </submittedName>
</protein>
<dbReference type="RefSeq" id="WP_179762485.1">
    <property type="nucleotide sequence ID" value="NZ_BAAAJZ010000011.1"/>
</dbReference>
<keyword evidence="3" id="KW-0489">Methyltransferase</keyword>